<dbReference type="Proteomes" id="UP001234989">
    <property type="component" value="Chromosome 9"/>
</dbReference>
<evidence type="ECO:0000313" key="2">
    <source>
        <dbReference type="Proteomes" id="UP001234989"/>
    </source>
</evidence>
<proteinExistence type="predicted"/>
<reference evidence="1" key="1">
    <citation type="submission" date="2023-08" db="EMBL/GenBank/DDBJ databases">
        <title>A de novo genome assembly of Solanum verrucosum Schlechtendal, a Mexican diploid species geographically isolated from the other diploid A-genome species in potato relatives.</title>
        <authorList>
            <person name="Hosaka K."/>
        </authorList>
    </citation>
    <scope>NUCLEOTIDE SEQUENCE</scope>
    <source>
        <tissue evidence="1">Young leaves</tissue>
    </source>
</reference>
<feature type="non-terminal residue" evidence="1">
    <location>
        <position position="1"/>
    </location>
</feature>
<protein>
    <submittedName>
        <fullName evidence="1">Uncharacterized protein</fullName>
    </submittedName>
</protein>
<sequence length="72" mass="8535">ASVGKLLWQIVVCKESLWVKWVHGVYIKTGNFWDHKAPADSSWYWRKLNSLKTKMQHWYTQGQLNLTANGDW</sequence>
<keyword evidence="2" id="KW-1185">Reference proteome</keyword>
<dbReference type="AlphaFoldDB" id="A0AAF0UM17"/>
<evidence type="ECO:0000313" key="1">
    <source>
        <dbReference type="EMBL" id="WMV48384.1"/>
    </source>
</evidence>
<gene>
    <name evidence="1" type="ORF">MTR67_041769</name>
</gene>
<dbReference type="EMBL" id="CP133620">
    <property type="protein sequence ID" value="WMV48384.1"/>
    <property type="molecule type" value="Genomic_DNA"/>
</dbReference>
<accession>A0AAF0UM17</accession>
<organism evidence="1 2">
    <name type="scientific">Solanum verrucosum</name>
    <dbReference type="NCBI Taxonomy" id="315347"/>
    <lineage>
        <taxon>Eukaryota</taxon>
        <taxon>Viridiplantae</taxon>
        <taxon>Streptophyta</taxon>
        <taxon>Embryophyta</taxon>
        <taxon>Tracheophyta</taxon>
        <taxon>Spermatophyta</taxon>
        <taxon>Magnoliopsida</taxon>
        <taxon>eudicotyledons</taxon>
        <taxon>Gunneridae</taxon>
        <taxon>Pentapetalae</taxon>
        <taxon>asterids</taxon>
        <taxon>lamiids</taxon>
        <taxon>Solanales</taxon>
        <taxon>Solanaceae</taxon>
        <taxon>Solanoideae</taxon>
        <taxon>Solaneae</taxon>
        <taxon>Solanum</taxon>
    </lineage>
</organism>
<name>A0AAF0UM17_SOLVR</name>